<dbReference type="Gene3D" id="3.30.70.2660">
    <property type="match status" value="1"/>
</dbReference>
<name>A0ABW5R970_9BACL</name>
<reference evidence="3" key="1">
    <citation type="journal article" date="2019" name="Int. J. Syst. Evol. Microbiol.">
        <title>The Global Catalogue of Microorganisms (GCM) 10K type strain sequencing project: providing services to taxonomists for standard genome sequencing and annotation.</title>
        <authorList>
            <consortium name="The Broad Institute Genomics Platform"/>
            <consortium name="The Broad Institute Genome Sequencing Center for Infectious Disease"/>
            <person name="Wu L."/>
            <person name="Ma J."/>
        </authorList>
    </citation>
    <scope>NUCLEOTIDE SEQUENCE [LARGE SCALE GENOMIC DNA]</scope>
    <source>
        <strain evidence="3">KCTC 33676</strain>
    </source>
</reference>
<evidence type="ECO:0000313" key="2">
    <source>
        <dbReference type="EMBL" id="MFD2671139.1"/>
    </source>
</evidence>
<evidence type="ECO:0000313" key="3">
    <source>
        <dbReference type="Proteomes" id="UP001597497"/>
    </source>
</evidence>
<dbReference type="InterPro" id="IPR013422">
    <property type="entry name" value="CRISPR-assoc_prot_Cas5_N"/>
</dbReference>
<protein>
    <submittedName>
        <fullName evidence="2">CRISPR-associated protein Cas5</fullName>
    </submittedName>
</protein>
<proteinExistence type="predicted"/>
<dbReference type="InterPro" id="IPR021124">
    <property type="entry name" value="CRISPR-assoc_prot_Cas5"/>
</dbReference>
<keyword evidence="3" id="KW-1185">Reference proteome</keyword>
<organism evidence="2 3">
    <name type="scientific">Marinicrinis sediminis</name>
    <dbReference type="NCBI Taxonomy" id="1652465"/>
    <lineage>
        <taxon>Bacteria</taxon>
        <taxon>Bacillati</taxon>
        <taxon>Bacillota</taxon>
        <taxon>Bacilli</taxon>
        <taxon>Bacillales</taxon>
        <taxon>Paenibacillaceae</taxon>
    </lineage>
</organism>
<dbReference type="Pfam" id="PF09704">
    <property type="entry name" value="Cas_Cas5d"/>
    <property type="match status" value="1"/>
</dbReference>
<dbReference type="NCBIfam" id="TIGR02593">
    <property type="entry name" value="CRISPR_cas5"/>
    <property type="match status" value="1"/>
</dbReference>
<sequence>MKIISFDVRGKLAHFRRPDTTATHLSYPFITPTAVKGMVGAILGIEDFTTTDKIGIQLLNPVVTIAQQMSMLGKDGGSSFNRPTTMELLVNPAYRIYYSGDHYTDELETHLTSGTAVYPTFLGSAYALTKPVLHRIDTEAVEVRQSEQAIEISSIVPTCIVKDIVWQHHHHYSRAGGFMWVYKGERKFEKSLDFLYERSGKRVAVQLKEEWKEDVVIVRMGDEHVCLV</sequence>
<comment type="caution">
    <text evidence="2">The sequence shown here is derived from an EMBL/GenBank/DDBJ whole genome shotgun (WGS) entry which is preliminary data.</text>
</comment>
<evidence type="ECO:0000256" key="1">
    <source>
        <dbReference type="ARBA" id="ARBA00023118"/>
    </source>
</evidence>
<gene>
    <name evidence="2" type="primary">cas5</name>
    <name evidence="2" type="ORF">ACFSUC_05925</name>
</gene>
<dbReference type="Proteomes" id="UP001597497">
    <property type="component" value="Unassembled WGS sequence"/>
</dbReference>
<dbReference type="RefSeq" id="WP_379928568.1">
    <property type="nucleotide sequence ID" value="NZ_JBHUMM010000009.1"/>
</dbReference>
<dbReference type="EMBL" id="JBHUMM010000009">
    <property type="protein sequence ID" value="MFD2671139.1"/>
    <property type="molecule type" value="Genomic_DNA"/>
</dbReference>
<accession>A0ABW5R970</accession>
<keyword evidence="1" id="KW-0051">Antiviral defense</keyword>